<dbReference type="GO" id="GO:0005829">
    <property type="term" value="C:cytosol"/>
    <property type="evidence" value="ECO:0007669"/>
    <property type="project" value="TreeGrafter"/>
</dbReference>
<keyword evidence="11" id="KW-1185">Reference proteome</keyword>
<dbReference type="InterPro" id="IPR050223">
    <property type="entry name" value="D-isomer_2-hydroxyacid_DH"/>
</dbReference>
<dbReference type="GO" id="GO:0051287">
    <property type="term" value="F:NAD binding"/>
    <property type="evidence" value="ECO:0007669"/>
    <property type="project" value="InterPro"/>
</dbReference>
<evidence type="ECO:0000256" key="7">
    <source>
        <dbReference type="RuleBase" id="RU003719"/>
    </source>
</evidence>
<evidence type="ECO:0000256" key="6">
    <source>
        <dbReference type="ARBA" id="ARBA00049040"/>
    </source>
</evidence>
<evidence type="ECO:0000256" key="2">
    <source>
        <dbReference type="ARBA" id="ARBA00012969"/>
    </source>
</evidence>
<dbReference type="InterPro" id="IPR029752">
    <property type="entry name" value="D-isomer_DH_CS1"/>
</dbReference>
<dbReference type="InterPro" id="IPR036291">
    <property type="entry name" value="NAD(P)-bd_dom_sf"/>
</dbReference>
<dbReference type="GO" id="GO:0016618">
    <property type="term" value="F:hydroxypyruvate reductase [NAD(P)H] activity"/>
    <property type="evidence" value="ECO:0007669"/>
    <property type="project" value="TreeGrafter"/>
</dbReference>
<dbReference type="Pfam" id="PF02826">
    <property type="entry name" value="2-Hacid_dh_C"/>
    <property type="match status" value="1"/>
</dbReference>
<proteinExistence type="inferred from homology"/>
<evidence type="ECO:0000256" key="1">
    <source>
        <dbReference type="ARBA" id="ARBA00005854"/>
    </source>
</evidence>
<dbReference type="InterPro" id="IPR006140">
    <property type="entry name" value="D-isomer_DH_NAD-bd"/>
</dbReference>
<dbReference type="InterPro" id="IPR006139">
    <property type="entry name" value="D-isomer_2_OHA_DH_cat_dom"/>
</dbReference>
<dbReference type="CDD" id="cd05301">
    <property type="entry name" value="GDH"/>
    <property type="match status" value="1"/>
</dbReference>
<dbReference type="Proteomes" id="UP000242084">
    <property type="component" value="Chromosome 1"/>
</dbReference>
<dbReference type="SUPFAM" id="SSF51735">
    <property type="entry name" value="NAD(P)-binding Rossmann-fold domains"/>
    <property type="match status" value="1"/>
</dbReference>
<dbReference type="EC" id="1.1.1.28" evidence="2"/>
<evidence type="ECO:0000313" key="10">
    <source>
        <dbReference type="EMBL" id="SNV74613.1"/>
    </source>
</evidence>
<dbReference type="PANTHER" id="PTHR10996">
    <property type="entry name" value="2-HYDROXYACID DEHYDROGENASE-RELATED"/>
    <property type="match status" value="1"/>
</dbReference>
<dbReference type="GO" id="GO:0008720">
    <property type="term" value="F:D-lactate dehydrogenase (NAD+) activity"/>
    <property type="evidence" value="ECO:0007669"/>
    <property type="project" value="UniProtKB-EC"/>
</dbReference>
<evidence type="ECO:0000256" key="4">
    <source>
        <dbReference type="ARBA" id="ARBA00023002"/>
    </source>
</evidence>
<evidence type="ECO:0000256" key="5">
    <source>
        <dbReference type="ARBA" id="ARBA00030947"/>
    </source>
</evidence>
<gene>
    <name evidence="10" type="primary">ghrB_2</name>
    <name evidence="10" type="ORF">SAMEA4384403_01931</name>
</gene>
<protein>
    <recommendedName>
        <fullName evidence="3">D-lactate dehydrogenase</fullName>
        <ecNumber evidence="2">1.1.1.28</ecNumber>
    </recommendedName>
    <alternativeName>
        <fullName evidence="5">D-specific 2-hydroxyacid dehydrogenase</fullName>
    </alternativeName>
</protein>
<name>A0A239ZV26_9STAP</name>
<dbReference type="RefSeq" id="WP_095088998.1">
    <property type="nucleotide sequence ID" value="NZ_BMDM01000001.1"/>
</dbReference>
<dbReference type="KEGG" id="sste:SAMEA4384403_1931"/>
<dbReference type="PANTHER" id="PTHR10996:SF283">
    <property type="entry name" value="GLYOXYLATE_HYDROXYPYRUVATE REDUCTASE B"/>
    <property type="match status" value="1"/>
</dbReference>
<evidence type="ECO:0000259" key="8">
    <source>
        <dbReference type="Pfam" id="PF00389"/>
    </source>
</evidence>
<dbReference type="EMBL" id="LT906462">
    <property type="protein sequence ID" value="SNV74613.1"/>
    <property type="molecule type" value="Genomic_DNA"/>
</dbReference>
<accession>A0A239ZV26</accession>
<dbReference type="OrthoDB" id="9805416at2"/>
<dbReference type="SUPFAM" id="SSF52283">
    <property type="entry name" value="Formate/glycerate dehydrogenase catalytic domain-like"/>
    <property type="match status" value="1"/>
</dbReference>
<evidence type="ECO:0000313" key="11">
    <source>
        <dbReference type="Proteomes" id="UP000242084"/>
    </source>
</evidence>
<dbReference type="AlphaFoldDB" id="A0A239ZV26"/>
<dbReference type="Gene3D" id="3.40.50.720">
    <property type="entry name" value="NAD(P)-binding Rossmann-like Domain"/>
    <property type="match status" value="2"/>
</dbReference>
<dbReference type="FunFam" id="3.40.50.720:FF:000462">
    <property type="entry name" value="Glyoxylate reductase (NADP+)"/>
    <property type="match status" value="1"/>
</dbReference>
<sequence>MRDKVLVARQVPDAFIEQLKQFSEVEVWQSELNPMPRALFLEKSKDATVVITTLSEKIDQTFFEHAKHIKGIVNLAVGFDNIDMKLATENGVIVTNTPDVLTETTAELGLTLMLTTARRIVEAARYVQEGNWKSWGPYLLAGKDVYGSVVGIYGMGSIGEALARRLQGFNCKILYHNRTRKEDSERTLNVEYRTLDELLNESDFVICTAPLTEQTKGIFNRTAFKQMKNTGVFINIGRGGHVIEDDLIEAVKSGEILGAGLDVVENEPINETHPFLDMEQIIVLPHIGSSTVQTRNKMVQLCVDNTKKILEDEEPITPVNIKKT</sequence>
<evidence type="ECO:0000259" key="9">
    <source>
        <dbReference type="Pfam" id="PF02826"/>
    </source>
</evidence>
<feature type="domain" description="D-isomer specific 2-hydroxyacid dehydrogenase NAD-binding" evidence="9">
    <location>
        <begin position="110"/>
        <end position="288"/>
    </location>
</feature>
<dbReference type="PROSITE" id="PS00065">
    <property type="entry name" value="D_2_HYDROXYACID_DH_1"/>
    <property type="match status" value="1"/>
</dbReference>
<feature type="domain" description="D-isomer specific 2-hydroxyacid dehydrogenase catalytic" evidence="8">
    <location>
        <begin position="5"/>
        <end position="320"/>
    </location>
</feature>
<keyword evidence="4 7" id="KW-0560">Oxidoreductase</keyword>
<dbReference type="Pfam" id="PF00389">
    <property type="entry name" value="2-Hacid_dh"/>
    <property type="match status" value="1"/>
</dbReference>
<organism evidence="10 11">
    <name type="scientific">Mammaliicoccus stepanovicii</name>
    <dbReference type="NCBI Taxonomy" id="643214"/>
    <lineage>
        <taxon>Bacteria</taxon>
        <taxon>Bacillati</taxon>
        <taxon>Bacillota</taxon>
        <taxon>Bacilli</taxon>
        <taxon>Bacillales</taxon>
        <taxon>Staphylococcaceae</taxon>
        <taxon>Mammaliicoccus</taxon>
    </lineage>
</organism>
<comment type="catalytic activity">
    <reaction evidence="6">
        <text>(R)-lactate + NAD(+) = pyruvate + NADH + H(+)</text>
        <dbReference type="Rhea" id="RHEA:16369"/>
        <dbReference type="ChEBI" id="CHEBI:15361"/>
        <dbReference type="ChEBI" id="CHEBI:15378"/>
        <dbReference type="ChEBI" id="CHEBI:16004"/>
        <dbReference type="ChEBI" id="CHEBI:57540"/>
        <dbReference type="ChEBI" id="CHEBI:57945"/>
        <dbReference type="EC" id="1.1.1.28"/>
    </reaction>
</comment>
<evidence type="ECO:0000256" key="3">
    <source>
        <dbReference type="ARBA" id="ARBA00014095"/>
    </source>
</evidence>
<comment type="similarity">
    <text evidence="1 7">Belongs to the D-isomer specific 2-hydroxyacid dehydrogenase family.</text>
</comment>
<reference evidence="10 11" key="1">
    <citation type="submission" date="2017-06" db="EMBL/GenBank/DDBJ databases">
        <authorList>
            <consortium name="Pathogen Informatics"/>
        </authorList>
    </citation>
    <scope>NUCLEOTIDE SEQUENCE [LARGE SCALE GENOMIC DNA]</scope>
    <source>
        <strain evidence="10 11">NCTC13839</strain>
    </source>
</reference>
<dbReference type="GO" id="GO:0030267">
    <property type="term" value="F:glyoxylate reductase (NADPH) activity"/>
    <property type="evidence" value="ECO:0007669"/>
    <property type="project" value="TreeGrafter"/>
</dbReference>